<feature type="transmembrane region" description="Helical" evidence="7">
    <location>
        <begin position="135"/>
        <end position="153"/>
    </location>
</feature>
<feature type="region of interest" description="Disordered" evidence="6">
    <location>
        <begin position="336"/>
        <end position="361"/>
    </location>
</feature>
<dbReference type="AlphaFoldDB" id="A0A6J6XMI8"/>
<reference evidence="9" key="1">
    <citation type="submission" date="2020-05" db="EMBL/GenBank/DDBJ databases">
        <authorList>
            <person name="Chiriac C."/>
            <person name="Salcher M."/>
            <person name="Ghai R."/>
            <person name="Kavagutti S V."/>
        </authorList>
    </citation>
    <scope>NUCLEOTIDE SEQUENCE</scope>
</reference>
<dbReference type="InterPro" id="IPR001851">
    <property type="entry name" value="ABC_transp_permease"/>
</dbReference>
<evidence type="ECO:0000313" key="9">
    <source>
        <dbReference type="EMBL" id="CAB4797033.1"/>
    </source>
</evidence>
<feature type="transmembrane region" description="Helical" evidence="7">
    <location>
        <begin position="224"/>
        <end position="246"/>
    </location>
</feature>
<protein>
    <submittedName>
        <fullName evidence="9">Unannotated protein</fullName>
    </submittedName>
</protein>
<comment type="subcellular location">
    <subcellularLocation>
        <location evidence="1">Cell membrane</location>
        <topology evidence="1">Multi-pass membrane protein</topology>
    </subcellularLocation>
</comment>
<name>A0A6J6XMI8_9ZZZZ</name>
<dbReference type="GO" id="GO:0005886">
    <property type="term" value="C:plasma membrane"/>
    <property type="evidence" value="ECO:0007669"/>
    <property type="project" value="UniProtKB-SubCell"/>
</dbReference>
<dbReference type="EMBL" id="CAEZXM010000021">
    <property type="protein sequence ID" value="CAB4680848.1"/>
    <property type="molecule type" value="Genomic_DNA"/>
</dbReference>
<evidence type="ECO:0000256" key="6">
    <source>
        <dbReference type="SAM" id="MobiDB-lite"/>
    </source>
</evidence>
<proteinExistence type="predicted"/>
<evidence type="ECO:0000256" key="2">
    <source>
        <dbReference type="ARBA" id="ARBA00022475"/>
    </source>
</evidence>
<keyword evidence="5 7" id="KW-0472">Membrane</keyword>
<keyword evidence="2" id="KW-1003">Cell membrane</keyword>
<evidence type="ECO:0000256" key="7">
    <source>
        <dbReference type="SAM" id="Phobius"/>
    </source>
</evidence>
<dbReference type="PANTHER" id="PTHR32196:SF72">
    <property type="entry name" value="RIBOSE IMPORT PERMEASE PROTEIN RBSC"/>
    <property type="match status" value="1"/>
</dbReference>
<gene>
    <name evidence="8" type="ORF">UFOPK2366_00200</name>
    <name evidence="9" type="ORF">UFOPK2992_00798</name>
</gene>
<keyword evidence="3 7" id="KW-0812">Transmembrane</keyword>
<feature type="transmembrane region" description="Helical" evidence="7">
    <location>
        <begin position="57"/>
        <end position="75"/>
    </location>
</feature>
<dbReference type="PANTHER" id="PTHR32196">
    <property type="entry name" value="ABC TRANSPORTER PERMEASE PROTEIN YPHD-RELATED-RELATED"/>
    <property type="match status" value="1"/>
</dbReference>
<dbReference type="GO" id="GO:0022857">
    <property type="term" value="F:transmembrane transporter activity"/>
    <property type="evidence" value="ECO:0007669"/>
    <property type="project" value="InterPro"/>
</dbReference>
<feature type="transmembrane region" description="Helical" evidence="7">
    <location>
        <begin position="303"/>
        <end position="323"/>
    </location>
</feature>
<dbReference type="Pfam" id="PF02653">
    <property type="entry name" value="BPD_transp_2"/>
    <property type="match status" value="1"/>
</dbReference>
<feature type="transmembrane region" description="Helical" evidence="7">
    <location>
        <begin position="173"/>
        <end position="193"/>
    </location>
</feature>
<organism evidence="9">
    <name type="scientific">freshwater metagenome</name>
    <dbReference type="NCBI Taxonomy" id="449393"/>
    <lineage>
        <taxon>unclassified sequences</taxon>
        <taxon>metagenomes</taxon>
        <taxon>ecological metagenomes</taxon>
    </lineage>
</organism>
<evidence type="ECO:0000256" key="3">
    <source>
        <dbReference type="ARBA" id="ARBA00022692"/>
    </source>
</evidence>
<keyword evidence="4 7" id="KW-1133">Transmembrane helix</keyword>
<feature type="transmembrane region" description="Helical" evidence="7">
    <location>
        <begin position="279"/>
        <end position="297"/>
    </location>
</feature>
<evidence type="ECO:0000313" key="8">
    <source>
        <dbReference type="EMBL" id="CAB4680848.1"/>
    </source>
</evidence>
<sequence length="361" mass="37745">MSQSSVVLAHRAPLRQRMLRSDAVRFVLPLLVAILAISLFTNNKNDKFLGSDNIKNILLQVSVLGIIAVGQTFLIAAGQLDLSVATLAALAGVIGATRIKDGGSELWAVVLVVAICALIGLAWGLLVAGLRIPPFILTLGGTSLFASVALRVSKSSPVPARERFDWLGRMKVFGLQTPIWFFLIVVVVAAVVMRYTRFGRHVYATGSNEEASYLTGIPTARTKVLCFVISSTLAGFAGLVAMARISTGDPRVGSQLALQAIAAVVLGGATLAGGRGSPLGTFVGVVLLAVVQSALTFNNVQTFWNDAVFGGVLIFAVVVTAVGDLRRRRGGSRPTVLGAVSTTSASPGPAITDPLQGENNQ</sequence>
<evidence type="ECO:0000256" key="4">
    <source>
        <dbReference type="ARBA" id="ARBA00022989"/>
    </source>
</evidence>
<feature type="transmembrane region" description="Helical" evidence="7">
    <location>
        <begin position="252"/>
        <end position="272"/>
    </location>
</feature>
<feature type="transmembrane region" description="Helical" evidence="7">
    <location>
        <begin position="23"/>
        <end position="41"/>
    </location>
</feature>
<dbReference type="CDD" id="cd06579">
    <property type="entry name" value="TM_PBP1_transp_AraH_like"/>
    <property type="match status" value="1"/>
</dbReference>
<evidence type="ECO:0000256" key="5">
    <source>
        <dbReference type="ARBA" id="ARBA00023136"/>
    </source>
</evidence>
<feature type="transmembrane region" description="Helical" evidence="7">
    <location>
        <begin position="106"/>
        <end position="128"/>
    </location>
</feature>
<accession>A0A6J6XMI8</accession>
<dbReference type="EMBL" id="CAFAAI010000120">
    <property type="protein sequence ID" value="CAB4797033.1"/>
    <property type="molecule type" value="Genomic_DNA"/>
</dbReference>
<evidence type="ECO:0000256" key="1">
    <source>
        <dbReference type="ARBA" id="ARBA00004651"/>
    </source>
</evidence>